<evidence type="ECO:0000256" key="7">
    <source>
        <dbReference type="ARBA" id="ARBA00022737"/>
    </source>
</evidence>
<evidence type="ECO:0000256" key="4">
    <source>
        <dbReference type="ARBA" id="ARBA00022679"/>
    </source>
</evidence>
<keyword evidence="12" id="KW-1133">Transmembrane helix</keyword>
<comment type="catalytic activity">
    <reaction evidence="18">
        <text>3-O-(5'-adenylyl)-L-threonyl-[protein] + H2O = L-threonyl-[protein] + AMP + H(+)</text>
        <dbReference type="Rhea" id="RHEA:55932"/>
        <dbReference type="Rhea" id="RHEA-COMP:11060"/>
        <dbReference type="Rhea" id="RHEA-COMP:13847"/>
        <dbReference type="ChEBI" id="CHEBI:15377"/>
        <dbReference type="ChEBI" id="CHEBI:15378"/>
        <dbReference type="ChEBI" id="CHEBI:30013"/>
        <dbReference type="ChEBI" id="CHEBI:138113"/>
        <dbReference type="ChEBI" id="CHEBI:456215"/>
    </reaction>
</comment>
<dbReference type="Proteomes" id="UP001372834">
    <property type="component" value="Unassembled WGS sequence"/>
</dbReference>
<dbReference type="PANTHER" id="PTHR13504:SF34">
    <property type="entry name" value="PROTEIN ADENYLYLTRANSFERASE FICD"/>
    <property type="match status" value="1"/>
</dbReference>
<feature type="domain" description="Fido" evidence="23">
    <location>
        <begin position="259"/>
        <end position="394"/>
    </location>
</feature>
<evidence type="ECO:0000256" key="5">
    <source>
        <dbReference type="ARBA" id="ARBA00022692"/>
    </source>
</evidence>
<dbReference type="AlphaFoldDB" id="A0AAN8P400"/>
<comment type="catalytic activity">
    <reaction evidence="17">
        <text>L-tyrosyl-[protein] + ATP = O-(5'-adenylyl)-L-tyrosyl-[protein] + diphosphate</text>
        <dbReference type="Rhea" id="RHEA:54288"/>
        <dbReference type="Rhea" id="RHEA-COMP:10136"/>
        <dbReference type="Rhea" id="RHEA-COMP:13846"/>
        <dbReference type="ChEBI" id="CHEBI:30616"/>
        <dbReference type="ChEBI" id="CHEBI:33019"/>
        <dbReference type="ChEBI" id="CHEBI:46858"/>
        <dbReference type="ChEBI" id="CHEBI:83624"/>
        <dbReference type="EC" id="2.7.7.108"/>
    </reaction>
</comment>
<dbReference type="GO" id="GO:0070733">
    <property type="term" value="F:AMPylase activity"/>
    <property type="evidence" value="ECO:0007669"/>
    <property type="project" value="UniProtKB-EC"/>
</dbReference>
<keyword evidence="10" id="KW-0802">TPR repeat</keyword>
<reference evidence="24 25" key="1">
    <citation type="submission" date="2023-10" db="EMBL/GenBank/DDBJ databases">
        <title>Genomes of two closely related lineages of the louse Polyplax serrata with different host specificities.</title>
        <authorList>
            <person name="Martinu J."/>
            <person name="Tarabai H."/>
            <person name="Stefka J."/>
            <person name="Hypsa V."/>
        </authorList>
    </citation>
    <scope>NUCLEOTIDE SEQUENCE [LARGE SCALE GENOMIC DNA]</scope>
    <source>
        <strain evidence="24">HR10_N</strain>
    </source>
</reference>
<dbReference type="InterPro" id="IPR036597">
    <property type="entry name" value="Fido-like_dom_sf"/>
</dbReference>
<keyword evidence="7" id="KW-0677">Repeat</keyword>
<protein>
    <recommendedName>
        <fullName evidence="3">Protein adenylyltransferase Fic</fullName>
        <ecNumber evidence="15">2.7.7.108</ecNumber>
    </recommendedName>
    <alternativeName>
        <fullName evidence="14">De-AMPylase Fic</fullName>
    </alternativeName>
</protein>
<comment type="caution">
    <text evidence="24">The sequence shown here is derived from an EMBL/GenBank/DDBJ whole genome shotgun (WGS) entry which is preliminary data.</text>
</comment>
<keyword evidence="8 20" id="KW-0547">Nucleotide-binding</keyword>
<dbReference type="InterPro" id="IPR040198">
    <property type="entry name" value="Fido_containing"/>
</dbReference>
<evidence type="ECO:0000256" key="9">
    <source>
        <dbReference type="ARBA" id="ARBA00022801"/>
    </source>
</evidence>
<keyword evidence="13" id="KW-0472">Membrane</keyword>
<dbReference type="GO" id="GO:0016787">
    <property type="term" value="F:hydrolase activity"/>
    <property type="evidence" value="ECO:0007669"/>
    <property type="project" value="UniProtKB-KW"/>
</dbReference>
<evidence type="ECO:0000256" key="20">
    <source>
        <dbReference type="PIRSR" id="PIRSR640198-2"/>
    </source>
</evidence>
<dbReference type="SUPFAM" id="SSF140931">
    <property type="entry name" value="Fic-like"/>
    <property type="match status" value="1"/>
</dbReference>
<dbReference type="Gene3D" id="1.10.3290.10">
    <property type="entry name" value="Fido-like domain"/>
    <property type="match status" value="1"/>
</dbReference>
<dbReference type="PROSITE" id="PS51459">
    <property type="entry name" value="FIDO"/>
    <property type="match status" value="1"/>
</dbReference>
<name>A0AAN8P400_POLSC</name>
<dbReference type="InterPro" id="IPR011990">
    <property type="entry name" value="TPR-like_helical_dom_sf"/>
</dbReference>
<feature type="active site" evidence="19">
    <location>
        <position position="337"/>
    </location>
</feature>
<evidence type="ECO:0000313" key="24">
    <source>
        <dbReference type="EMBL" id="KAK6630606.1"/>
    </source>
</evidence>
<comment type="similarity">
    <text evidence="2">Belongs to the fic family.</text>
</comment>
<dbReference type="GO" id="GO:0005524">
    <property type="term" value="F:ATP binding"/>
    <property type="evidence" value="ECO:0007669"/>
    <property type="project" value="UniProtKB-KW"/>
</dbReference>
<evidence type="ECO:0000256" key="16">
    <source>
        <dbReference type="ARBA" id="ARBA00047939"/>
    </source>
</evidence>
<feature type="binding site" evidence="20">
    <location>
        <position position="381"/>
    </location>
    <ligand>
        <name>ATP</name>
        <dbReference type="ChEBI" id="CHEBI:30616"/>
    </ligand>
</feature>
<evidence type="ECO:0000256" key="10">
    <source>
        <dbReference type="ARBA" id="ARBA00022803"/>
    </source>
</evidence>
<dbReference type="GO" id="GO:0016020">
    <property type="term" value="C:membrane"/>
    <property type="evidence" value="ECO:0007669"/>
    <property type="project" value="UniProtKB-SubCell"/>
</dbReference>
<evidence type="ECO:0000256" key="17">
    <source>
        <dbReference type="ARBA" id="ARBA00048696"/>
    </source>
</evidence>
<accession>A0AAN8P400</accession>
<keyword evidence="6" id="KW-0548">Nucleotidyltransferase</keyword>
<evidence type="ECO:0000256" key="12">
    <source>
        <dbReference type="ARBA" id="ARBA00022989"/>
    </source>
</evidence>
<feature type="binding site" evidence="20">
    <location>
        <begin position="290"/>
        <end position="293"/>
    </location>
    <ligand>
        <name>ATP</name>
        <dbReference type="ChEBI" id="CHEBI:30616"/>
    </ligand>
</feature>
<keyword evidence="9" id="KW-0378">Hydrolase</keyword>
<gene>
    <name evidence="24" type="ORF">RUM43_014591</name>
</gene>
<feature type="site" description="Important for autoinhibition of adenylyltransferase activity" evidence="21">
    <location>
        <position position="208"/>
    </location>
</feature>
<evidence type="ECO:0000256" key="22">
    <source>
        <dbReference type="PIRSR" id="PIRSR640198-4"/>
    </source>
</evidence>
<dbReference type="EMBL" id="JAWJWE010000010">
    <property type="protein sequence ID" value="KAK6630606.1"/>
    <property type="molecule type" value="Genomic_DNA"/>
</dbReference>
<dbReference type="SUPFAM" id="SSF48452">
    <property type="entry name" value="TPR-like"/>
    <property type="match status" value="1"/>
</dbReference>
<evidence type="ECO:0000256" key="1">
    <source>
        <dbReference type="ARBA" id="ARBA00004167"/>
    </source>
</evidence>
<feature type="binding site" evidence="20">
    <location>
        <begin position="341"/>
        <end position="348"/>
    </location>
    <ligand>
        <name>ATP</name>
        <dbReference type="ChEBI" id="CHEBI:30616"/>
    </ligand>
</feature>
<dbReference type="Pfam" id="PF02661">
    <property type="entry name" value="Fic"/>
    <property type="match status" value="1"/>
</dbReference>
<evidence type="ECO:0000259" key="23">
    <source>
        <dbReference type="PROSITE" id="PS51459"/>
    </source>
</evidence>
<dbReference type="Gene3D" id="1.25.40.10">
    <property type="entry name" value="Tetratricopeptide repeat domain"/>
    <property type="match status" value="1"/>
</dbReference>
<evidence type="ECO:0000256" key="13">
    <source>
        <dbReference type="ARBA" id="ARBA00023136"/>
    </source>
</evidence>
<dbReference type="EC" id="2.7.7.108" evidence="15"/>
<feature type="binding site" evidence="20">
    <location>
        <begin position="373"/>
        <end position="374"/>
    </location>
    <ligand>
        <name>ATP</name>
        <dbReference type="ChEBI" id="CHEBI:30616"/>
    </ligand>
</feature>
<keyword evidence="11 20" id="KW-0067">ATP-binding</keyword>
<comment type="catalytic activity">
    <reaction evidence="16">
        <text>L-threonyl-[protein] + ATP = 3-O-(5'-adenylyl)-L-threonyl-[protein] + diphosphate</text>
        <dbReference type="Rhea" id="RHEA:54292"/>
        <dbReference type="Rhea" id="RHEA-COMP:11060"/>
        <dbReference type="Rhea" id="RHEA-COMP:13847"/>
        <dbReference type="ChEBI" id="CHEBI:30013"/>
        <dbReference type="ChEBI" id="CHEBI:30616"/>
        <dbReference type="ChEBI" id="CHEBI:33019"/>
        <dbReference type="ChEBI" id="CHEBI:138113"/>
        <dbReference type="EC" id="2.7.7.108"/>
    </reaction>
</comment>
<evidence type="ECO:0000256" key="21">
    <source>
        <dbReference type="PIRSR" id="PIRSR640198-3"/>
    </source>
</evidence>
<evidence type="ECO:0000256" key="19">
    <source>
        <dbReference type="PIRSR" id="PIRSR640198-1"/>
    </source>
</evidence>
<keyword evidence="4" id="KW-0808">Transferase</keyword>
<evidence type="ECO:0000256" key="6">
    <source>
        <dbReference type="ARBA" id="ARBA00022695"/>
    </source>
</evidence>
<sequence>MNRLHLSVFFVCGICLAYICIQFSEFFKWSSRERESQNGKCYSLLPKDSQLRVVDEDHPRIYFSKTAGVTKEKGSEVEALSSMNAALEMKTEGKPDKALKLFKHANSLAPKHPDILNNYGEFLEEIQNNVILADQFYFQALMYCPNHEKALINRQRTAKLVDEMESDMLKRIDGKRDHISSIPDTDKGLQRAKKEAYFQHIHHTVGIEGNTMSLSQTRSVVETQMAISGKSILEHNEILGLDAALKYINATLVNRFGPIRVKDVLEIHRRVLGFVDPFGSGELRRTQVYVGGHIPPPPSDIPPLMREFEEWLNSEHAVRMHPIKYAALAHYKLVRIHPFDDGNGRTSRLLMNAILMQAGFPPVIILKQDRHRYYEYLEMANEGDVRPFVRFIAECTEKTLDMFLWSTQEFISRIPAIDDDSKTIKISTHQNNLTSDPNGTP</sequence>
<keyword evidence="5" id="KW-0812">Transmembrane</keyword>
<feature type="glycosylation site" description="N-linked (GlcNAc...) asparagine" evidence="22">
    <location>
        <position position="249"/>
    </location>
</feature>
<comment type="subcellular location">
    <subcellularLocation>
        <location evidence="1">Membrane</location>
        <topology evidence="1">Single-pass membrane protein</topology>
    </subcellularLocation>
</comment>
<evidence type="ECO:0000313" key="25">
    <source>
        <dbReference type="Proteomes" id="UP001372834"/>
    </source>
</evidence>
<proteinExistence type="inferred from homology"/>
<evidence type="ECO:0000256" key="2">
    <source>
        <dbReference type="ARBA" id="ARBA00009742"/>
    </source>
</evidence>
<evidence type="ECO:0000256" key="18">
    <source>
        <dbReference type="ARBA" id="ARBA00049297"/>
    </source>
</evidence>
<evidence type="ECO:0000256" key="3">
    <source>
        <dbReference type="ARBA" id="ARBA00014915"/>
    </source>
</evidence>
<dbReference type="InterPro" id="IPR003812">
    <property type="entry name" value="Fido"/>
</dbReference>
<evidence type="ECO:0000256" key="11">
    <source>
        <dbReference type="ARBA" id="ARBA00022840"/>
    </source>
</evidence>
<evidence type="ECO:0000256" key="15">
    <source>
        <dbReference type="ARBA" id="ARBA00034531"/>
    </source>
</evidence>
<organism evidence="24 25">
    <name type="scientific">Polyplax serrata</name>
    <name type="common">Common mouse louse</name>
    <dbReference type="NCBI Taxonomy" id="468196"/>
    <lineage>
        <taxon>Eukaryota</taxon>
        <taxon>Metazoa</taxon>
        <taxon>Ecdysozoa</taxon>
        <taxon>Arthropoda</taxon>
        <taxon>Hexapoda</taxon>
        <taxon>Insecta</taxon>
        <taxon>Pterygota</taxon>
        <taxon>Neoptera</taxon>
        <taxon>Paraneoptera</taxon>
        <taxon>Psocodea</taxon>
        <taxon>Troctomorpha</taxon>
        <taxon>Phthiraptera</taxon>
        <taxon>Anoplura</taxon>
        <taxon>Polyplacidae</taxon>
        <taxon>Polyplax</taxon>
    </lineage>
</organism>
<dbReference type="PANTHER" id="PTHR13504">
    <property type="entry name" value="FIDO DOMAIN-CONTAINING PROTEIN DDB_G0283145"/>
    <property type="match status" value="1"/>
</dbReference>
<evidence type="ECO:0000256" key="8">
    <source>
        <dbReference type="ARBA" id="ARBA00022741"/>
    </source>
</evidence>
<evidence type="ECO:0000256" key="14">
    <source>
        <dbReference type="ARBA" id="ARBA00030885"/>
    </source>
</evidence>